<keyword evidence="2" id="KW-1185">Reference proteome</keyword>
<comment type="caution">
    <text evidence="1">The sequence shown here is derived from an EMBL/GenBank/DDBJ whole genome shotgun (WGS) entry which is preliminary data.</text>
</comment>
<dbReference type="AlphaFoldDB" id="A0A9D4DGS2"/>
<protein>
    <submittedName>
        <fullName evidence="1">Uncharacterized protein</fullName>
    </submittedName>
</protein>
<dbReference type="EMBL" id="JAIWYP010000010">
    <property type="protein sequence ID" value="KAH3748558.1"/>
    <property type="molecule type" value="Genomic_DNA"/>
</dbReference>
<evidence type="ECO:0000313" key="2">
    <source>
        <dbReference type="Proteomes" id="UP000828390"/>
    </source>
</evidence>
<evidence type="ECO:0000313" key="1">
    <source>
        <dbReference type="EMBL" id="KAH3748558.1"/>
    </source>
</evidence>
<dbReference type="Proteomes" id="UP000828390">
    <property type="component" value="Unassembled WGS sequence"/>
</dbReference>
<name>A0A9D4DGS2_DREPO</name>
<reference evidence="1" key="1">
    <citation type="journal article" date="2019" name="bioRxiv">
        <title>The Genome of the Zebra Mussel, Dreissena polymorpha: A Resource for Invasive Species Research.</title>
        <authorList>
            <person name="McCartney M.A."/>
            <person name="Auch B."/>
            <person name="Kono T."/>
            <person name="Mallez S."/>
            <person name="Zhang Y."/>
            <person name="Obille A."/>
            <person name="Becker A."/>
            <person name="Abrahante J.E."/>
            <person name="Garbe J."/>
            <person name="Badalamenti J.P."/>
            <person name="Herman A."/>
            <person name="Mangelson H."/>
            <person name="Liachko I."/>
            <person name="Sullivan S."/>
            <person name="Sone E.D."/>
            <person name="Koren S."/>
            <person name="Silverstein K.A.T."/>
            <person name="Beckman K.B."/>
            <person name="Gohl D.M."/>
        </authorList>
    </citation>
    <scope>NUCLEOTIDE SEQUENCE</scope>
    <source>
        <strain evidence="1">Duluth1</strain>
        <tissue evidence="1">Whole animal</tissue>
    </source>
</reference>
<organism evidence="1 2">
    <name type="scientific">Dreissena polymorpha</name>
    <name type="common">Zebra mussel</name>
    <name type="synonym">Mytilus polymorpha</name>
    <dbReference type="NCBI Taxonomy" id="45954"/>
    <lineage>
        <taxon>Eukaryota</taxon>
        <taxon>Metazoa</taxon>
        <taxon>Spiralia</taxon>
        <taxon>Lophotrochozoa</taxon>
        <taxon>Mollusca</taxon>
        <taxon>Bivalvia</taxon>
        <taxon>Autobranchia</taxon>
        <taxon>Heteroconchia</taxon>
        <taxon>Euheterodonta</taxon>
        <taxon>Imparidentia</taxon>
        <taxon>Neoheterodontei</taxon>
        <taxon>Myida</taxon>
        <taxon>Dreissenoidea</taxon>
        <taxon>Dreissenidae</taxon>
        <taxon>Dreissena</taxon>
    </lineage>
</organism>
<reference evidence="1" key="2">
    <citation type="submission" date="2020-11" db="EMBL/GenBank/DDBJ databases">
        <authorList>
            <person name="McCartney M.A."/>
            <person name="Auch B."/>
            <person name="Kono T."/>
            <person name="Mallez S."/>
            <person name="Becker A."/>
            <person name="Gohl D.M."/>
            <person name="Silverstein K.A.T."/>
            <person name="Koren S."/>
            <person name="Bechman K.B."/>
            <person name="Herman A."/>
            <person name="Abrahante J.E."/>
            <person name="Garbe J."/>
        </authorList>
    </citation>
    <scope>NUCLEOTIDE SEQUENCE</scope>
    <source>
        <strain evidence="1">Duluth1</strain>
        <tissue evidence="1">Whole animal</tissue>
    </source>
</reference>
<accession>A0A9D4DGS2</accession>
<proteinExistence type="predicted"/>
<sequence>MSLDHSYARCFYAYVHTQVVIRLLGQIIEIFNEEKPDVNEITTRSEEAVISSQQRCTCRRARYPEIPEFYPEDLNKQKIHPSGDITTDH</sequence>
<gene>
    <name evidence="1" type="ORF">DPMN_183004</name>
</gene>